<name>A0A6V7WPN5_MELEN</name>
<dbReference type="AlphaFoldDB" id="A0A6V7WPN5"/>
<evidence type="ECO:0000313" key="2">
    <source>
        <dbReference type="Proteomes" id="UP000580250"/>
    </source>
</evidence>
<dbReference type="Proteomes" id="UP000580250">
    <property type="component" value="Unassembled WGS sequence"/>
</dbReference>
<gene>
    <name evidence="1" type="ORF">MENT_LOCUS41627</name>
</gene>
<accession>A0A6V7WPN5</accession>
<proteinExistence type="predicted"/>
<organism evidence="1 2">
    <name type="scientific">Meloidogyne enterolobii</name>
    <name type="common">Root-knot nematode worm</name>
    <name type="synonym">Meloidogyne mayaguensis</name>
    <dbReference type="NCBI Taxonomy" id="390850"/>
    <lineage>
        <taxon>Eukaryota</taxon>
        <taxon>Metazoa</taxon>
        <taxon>Ecdysozoa</taxon>
        <taxon>Nematoda</taxon>
        <taxon>Chromadorea</taxon>
        <taxon>Rhabditida</taxon>
        <taxon>Tylenchina</taxon>
        <taxon>Tylenchomorpha</taxon>
        <taxon>Tylenchoidea</taxon>
        <taxon>Meloidogynidae</taxon>
        <taxon>Meloidogyninae</taxon>
        <taxon>Meloidogyne</taxon>
    </lineage>
</organism>
<comment type="caution">
    <text evidence="1">The sequence shown here is derived from an EMBL/GenBank/DDBJ whole genome shotgun (WGS) entry which is preliminary data.</text>
</comment>
<dbReference type="EMBL" id="CAJEWN010000722">
    <property type="protein sequence ID" value="CAD2188942.1"/>
    <property type="molecule type" value="Genomic_DNA"/>
</dbReference>
<protein>
    <submittedName>
        <fullName evidence="1">Uncharacterized protein</fullName>
    </submittedName>
</protein>
<evidence type="ECO:0000313" key="1">
    <source>
        <dbReference type="EMBL" id="CAD2188942.1"/>
    </source>
</evidence>
<sequence>MKLLRNFWKIWENRYFIFDYSKFKPSIIHKFNIFKIRLNNNFYVNNNYYETSILDEILEKYK</sequence>
<reference evidence="1 2" key="1">
    <citation type="submission" date="2020-08" db="EMBL/GenBank/DDBJ databases">
        <authorList>
            <person name="Koutsovoulos G."/>
            <person name="Danchin GJ E."/>
        </authorList>
    </citation>
    <scope>NUCLEOTIDE SEQUENCE [LARGE SCALE GENOMIC DNA]</scope>
</reference>